<dbReference type="EMBL" id="NHYE01001371">
    <property type="protein sequence ID" value="PPQ96437.1"/>
    <property type="molecule type" value="Genomic_DNA"/>
</dbReference>
<evidence type="ECO:0000313" key="2">
    <source>
        <dbReference type="Proteomes" id="UP000284706"/>
    </source>
</evidence>
<accession>A0A409Y083</accession>
<organism evidence="1 2">
    <name type="scientific">Gymnopilus dilepis</name>
    <dbReference type="NCBI Taxonomy" id="231916"/>
    <lineage>
        <taxon>Eukaryota</taxon>
        <taxon>Fungi</taxon>
        <taxon>Dikarya</taxon>
        <taxon>Basidiomycota</taxon>
        <taxon>Agaricomycotina</taxon>
        <taxon>Agaricomycetes</taxon>
        <taxon>Agaricomycetidae</taxon>
        <taxon>Agaricales</taxon>
        <taxon>Agaricineae</taxon>
        <taxon>Hymenogastraceae</taxon>
        <taxon>Gymnopilus</taxon>
    </lineage>
</organism>
<dbReference type="InterPro" id="IPR032675">
    <property type="entry name" value="LRR_dom_sf"/>
</dbReference>
<dbReference type="InParanoid" id="A0A409Y083"/>
<proteinExistence type="predicted"/>
<evidence type="ECO:0000313" key="1">
    <source>
        <dbReference type="EMBL" id="PPQ96437.1"/>
    </source>
</evidence>
<protein>
    <recommendedName>
        <fullName evidence="3">F-box domain-containing protein</fullName>
    </recommendedName>
</protein>
<dbReference type="OrthoDB" id="2942707at2759"/>
<evidence type="ECO:0008006" key="3">
    <source>
        <dbReference type="Google" id="ProtNLM"/>
    </source>
</evidence>
<dbReference type="AlphaFoldDB" id="A0A409Y083"/>
<dbReference type="Proteomes" id="UP000284706">
    <property type="component" value="Unassembled WGS sequence"/>
</dbReference>
<reference evidence="1 2" key="1">
    <citation type="journal article" date="2018" name="Evol. Lett.">
        <title>Horizontal gene cluster transfer increased hallucinogenic mushroom diversity.</title>
        <authorList>
            <person name="Reynolds H.T."/>
            <person name="Vijayakumar V."/>
            <person name="Gluck-Thaler E."/>
            <person name="Korotkin H.B."/>
            <person name="Matheny P.B."/>
            <person name="Slot J.C."/>
        </authorList>
    </citation>
    <scope>NUCLEOTIDE SEQUENCE [LARGE SCALE GENOMIC DNA]</scope>
    <source>
        <strain evidence="1 2">SRW20</strain>
    </source>
</reference>
<name>A0A409Y083_9AGAR</name>
<dbReference type="Gene3D" id="3.80.10.10">
    <property type="entry name" value="Ribonuclease Inhibitor"/>
    <property type="match status" value="1"/>
</dbReference>
<sequence>MQSFYPPPLTPVSPYFQVPPPNSAGFGVGWSHPGAPSPGVQVQPAYGPPYRPIKYDGGLLKIDIRLDPSGQVHPDIHTLTKQVMSDFPGAPLRISLWDWMPSGEHANRLSKTGIVQALCNHFQFLYGVLWRWHSVRFDLKLIEGIVVYMTGGDPHKVPHCPGALMLESVKFKNVAEVKDIKLINAFLREIMSNQMRNLYLGASDSAQPFSIQRSLRNIPYPALTRLELDGFSVSALQMHELMIATINIMECIVSDLTGPFPSPGCCKAVVPNLRRLKLDLDEIDFNGSRNTGAVFRLLETIAAPDLLELSLGYENVWDDYRYAEFYALCRPRLQKLHLLKMNVNDRQLYDCLDRHPELEELVLDMQSDHWSGGRPPIVLTQRTCKEICFNSKGESLLPNLESLSVRDNCIEATGCFSKMVKSRVKNRSLSELVIYGEVLCSEDRRVLQSLAAQGMRVIIGKEGFLP</sequence>
<gene>
    <name evidence="1" type="ORF">CVT26_005078</name>
</gene>
<keyword evidence="2" id="KW-1185">Reference proteome</keyword>
<dbReference type="SUPFAM" id="SSF52047">
    <property type="entry name" value="RNI-like"/>
    <property type="match status" value="1"/>
</dbReference>
<comment type="caution">
    <text evidence="1">The sequence shown here is derived from an EMBL/GenBank/DDBJ whole genome shotgun (WGS) entry which is preliminary data.</text>
</comment>